<evidence type="ECO:0000256" key="1">
    <source>
        <dbReference type="ARBA" id="ARBA00001947"/>
    </source>
</evidence>
<evidence type="ECO:0000259" key="12">
    <source>
        <dbReference type="SMART" id="SM00228"/>
    </source>
</evidence>
<evidence type="ECO:0000313" key="13">
    <source>
        <dbReference type="EMBL" id="BDU70791.1"/>
    </source>
</evidence>
<evidence type="ECO:0000256" key="3">
    <source>
        <dbReference type="ARBA" id="ARBA00007931"/>
    </source>
</evidence>
<dbReference type="EMBL" id="AP027079">
    <property type="protein sequence ID" value="BDU70791.1"/>
    <property type="molecule type" value="Genomic_DNA"/>
</dbReference>
<dbReference type="PANTHER" id="PTHR42837:SF2">
    <property type="entry name" value="MEMBRANE METALLOPROTEASE ARASP2, CHLOROPLASTIC-RELATED"/>
    <property type="match status" value="1"/>
</dbReference>
<dbReference type="SMART" id="SM00228">
    <property type="entry name" value="PDZ"/>
    <property type="match status" value="1"/>
</dbReference>
<dbReference type="InterPro" id="IPR004387">
    <property type="entry name" value="Pept_M50_Zn"/>
</dbReference>
<keyword evidence="14" id="KW-1185">Reference proteome</keyword>
<keyword evidence="7" id="KW-0862">Zinc</keyword>
<evidence type="ECO:0000256" key="9">
    <source>
        <dbReference type="ARBA" id="ARBA00023049"/>
    </source>
</evidence>
<proteinExistence type="inferred from homology"/>
<dbReference type="CDD" id="cd06163">
    <property type="entry name" value="S2P-M50_PDZ_RseP-like"/>
    <property type="match status" value="1"/>
</dbReference>
<comment type="similarity">
    <text evidence="3">Belongs to the peptidase M50B family.</text>
</comment>
<dbReference type="InterPro" id="IPR041489">
    <property type="entry name" value="PDZ_6"/>
</dbReference>
<feature type="transmembrane region" description="Helical" evidence="11">
    <location>
        <begin position="45"/>
        <end position="65"/>
    </location>
</feature>
<keyword evidence="8 11" id="KW-1133">Transmembrane helix</keyword>
<name>A0ABN6V0E3_9BACT</name>
<dbReference type="SUPFAM" id="SSF50156">
    <property type="entry name" value="PDZ domain-like"/>
    <property type="match status" value="1"/>
</dbReference>
<evidence type="ECO:0000256" key="4">
    <source>
        <dbReference type="ARBA" id="ARBA00022670"/>
    </source>
</evidence>
<reference evidence="14" key="1">
    <citation type="journal article" date="2023" name="Int. J. Syst. Evol. Microbiol.">
        <title>Mesoterricola silvestris gen. nov., sp. nov., Mesoterricola sediminis sp. nov., Geothrix oryzae sp. nov., Geothrix edaphica sp. nov., Geothrix rubra sp. nov., and Geothrix limicola sp. nov., six novel members of Acidobacteriota isolated from soils.</title>
        <authorList>
            <person name="Itoh H."/>
            <person name="Sugisawa Y."/>
            <person name="Mise K."/>
            <person name="Xu Z."/>
            <person name="Kuniyasu M."/>
            <person name="Ushijima N."/>
            <person name="Kawano K."/>
            <person name="Kobayashi E."/>
            <person name="Shiratori Y."/>
            <person name="Masuda Y."/>
            <person name="Senoo K."/>
        </authorList>
    </citation>
    <scope>NUCLEOTIDE SEQUENCE [LARGE SCALE GENOMIC DNA]</scope>
    <source>
        <strain evidence="14">Red222</strain>
    </source>
</reference>
<feature type="transmembrane region" description="Helical" evidence="11">
    <location>
        <begin position="133"/>
        <end position="155"/>
    </location>
</feature>
<dbReference type="InterPro" id="IPR001478">
    <property type="entry name" value="PDZ"/>
</dbReference>
<dbReference type="Gene3D" id="2.30.42.10">
    <property type="match status" value="1"/>
</dbReference>
<comment type="subcellular location">
    <subcellularLocation>
        <location evidence="2">Membrane</location>
        <topology evidence="2">Multi-pass membrane protein</topology>
    </subcellularLocation>
</comment>
<dbReference type="GO" id="GO:0008237">
    <property type="term" value="F:metallopeptidase activity"/>
    <property type="evidence" value="ECO:0007669"/>
    <property type="project" value="UniProtKB-KW"/>
</dbReference>
<evidence type="ECO:0000256" key="11">
    <source>
        <dbReference type="SAM" id="Phobius"/>
    </source>
</evidence>
<evidence type="ECO:0000256" key="6">
    <source>
        <dbReference type="ARBA" id="ARBA00022801"/>
    </source>
</evidence>
<feature type="transmembrane region" description="Helical" evidence="11">
    <location>
        <begin position="368"/>
        <end position="389"/>
    </location>
</feature>
<protein>
    <submittedName>
        <fullName evidence="13">Zinc metalloprotease</fullName>
    </submittedName>
</protein>
<sequence>MLKDGSEPGPDLRVSMNRLRLSLSSVFAIAAVSVLAFKLPGVGFWGPILMLGGLIFLHEGGHFLAAKSMGMPVEVFSLGFGTRLFGFKWRETDVRLSILPLGGYVKLAGFNPEEPGAEDPYGFLQQPFRKRMLFYSGGILANLATTLVLFTAVGIHQARVTKVLETWTVVEVVPGSAAEQGGLKAGDELRGIGDLNFPGTEWEAAVAYIQAHADQPVPFRLTREGKPLELPLTPRAEGGKGRLGFMPLPVPTPLEFRPFRPGDLLEGGRYAVGTSWRLTGQVFGFLKRLVSFQAKSAEVAGPIGIIRQGSRAAQHGWETFLFMCGAISLQLAILNALPIPALDGGHMALLAYEKLRRKDLTIELKEKILTGGFLLLASLMALVIFLDLLKLRK</sequence>
<evidence type="ECO:0000256" key="8">
    <source>
        <dbReference type="ARBA" id="ARBA00022989"/>
    </source>
</evidence>
<keyword evidence="4" id="KW-0645">Protease</keyword>
<keyword evidence="10 11" id="KW-0472">Membrane</keyword>
<dbReference type="CDD" id="cd23081">
    <property type="entry name" value="cpPDZ_EcRseP-like"/>
    <property type="match status" value="1"/>
</dbReference>
<comment type="cofactor">
    <cofactor evidence="1">
        <name>Zn(2+)</name>
        <dbReference type="ChEBI" id="CHEBI:29105"/>
    </cofactor>
</comment>
<accession>A0ABN6V0E3</accession>
<feature type="transmembrane region" description="Helical" evidence="11">
    <location>
        <begin position="21"/>
        <end position="39"/>
    </location>
</feature>
<gene>
    <name evidence="13" type="ORF">GETHOR_28920</name>
</gene>
<dbReference type="Pfam" id="PF17820">
    <property type="entry name" value="PDZ_6"/>
    <property type="match status" value="1"/>
</dbReference>
<dbReference type="Proteomes" id="UP001242010">
    <property type="component" value="Chromosome"/>
</dbReference>
<evidence type="ECO:0000256" key="10">
    <source>
        <dbReference type="ARBA" id="ARBA00023136"/>
    </source>
</evidence>
<keyword evidence="6" id="KW-0378">Hydrolase</keyword>
<evidence type="ECO:0000256" key="7">
    <source>
        <dbReference type="ARBA" id="ARBA00022833"/>
    </source>
</evidence>
<evidence type="ECO:0000313" key="14">
    <source>
        <dbReference type="Proteomes" id="UP001242010"/>
    </source>
</evidence>
<evidence type="ECO:0000256" key="5">
    <source>
        <dbReference type="ARBA" id="ARBA00022692"/>
    </source>
</evidence>
<keyword evidence="5 11" id="KW-0812">Transmembrane</keyword>
<feature type="domain" description="PDZ" evidence="12">
    <location>
        <begin position="151"/>
        <end position="225"/>
    </location>
</feature>
<dbReference type="InterPro" id="IPR036034">
    <property type="entry name" value="PDZ_sf"/>
</dbReference>
<dbReference type="Pfam" id="PF02163">
    <property type="entry name" value="Peptidase_M50"/>
    <property type="match status" value="1"/>
</dbReference>
<organism evidence="13 14">
    <name type="scientific">Geothrix oryzae</name>
    <dbReference type="NCBI Taxonomy" id="2927975"/>
    <lineage>
        <taxon>Bacteria</taxon>
        <taxon>Pseudomonadati</taxon>
        <taxon>Acidobacteriota</taxon>
        <taxon>Holophagae</taxon>
        <taxon>Holophagales</taxon>
        <taxon>Holophagaceae</taxon>
        <taxon>Geothrix</taxon>
    </lineage>
</organism>
<dbReference type="PANTHER" id="PTHR42837">
    <property type="entry name" value="REGULATOR OF SIGMA-E PROTEASE RSEP"/>
    <property type="match status" value="1"/>
</dbReference>
<keyword evidence="9 13" id="KW-0482">Metalloprotease</keyword>
<evidence type="ECO:0000256" key="2">
    <source>
        <dbReference type="ARBA" id="ARBA00004141"/>
    </source>
</evidence>
<dbReference type="InterPro" id="IPR008915">
    <property type="entry name" value="Peptidase_M50"/>
</dbReference>